<accession>A0A2P1GMI6</accession>
<name>A0A2P1GMI6_9CALI</name>
<organism evidence="1">
    <name type="scientific">Wuhan sharpbelly calicivirus</name>
    <dbReference type="NCBI Taxonomy" id="2116391"/>
    <lineage>
        <taxon>Viruses</taxon>
        <taxon>Riboviria</taxon>
        <taxon>Orthornavirae</taxon>
        <taxon>Pisuviricota</taxon>
        <taxon>Pisoniviricetes</taxon>
        <taxon>Picornavirales</taxon>
        <taxon>Caliciviridae</taxon>
    </lineage>
</organism>
<evidence type="ECO:0000313" key="1">
    <source>
        <dbReference type="EMBL" id="AVM87203.1"/>
    </source>
</evidence>
<dbReference type="EMBL" id="MG599964">
    <property type="protein sequence ID" value="AVM87203.1"/>
    <property type="molecule type" value="Genomic_RNA"/>
</dbReference>
<protein>
    <submittedName>
        <fullName evidence="1">VP2</fullName>
    </submittedName>
</protein>
<reference evidence="1" key="1">
    <citation type="journal article" date="2018" name="Nature">
        <title>The evolutionary history of vertebrate RNA viruses.</title>
        <authorList>
            <person name="Shi M."/>
            <person name="Lin X.D."/>
            <person name="Chen X."/>
            <person name="Tian J.H."/>
            <person name="Chen L.J."/>
            <person name="Li K."/>
            <person name="Wang W."/>
            <person name="Eden J.S."/>
            <person name="Shen J.J."/>
            <person name="Liu L."/>
            <person name="Holmes E.C."/>
            <person name="Zhang Y.Z."/>
        </authorList>
    </citation>
    <scope>NUCLEOTIDE SEQUENCE</scope>
    <source>
        <strain evidence="1">DSYS20867</strain>
    </source>
</reference>
<sequence length="116" mass="11707">MCAAAFASLAGSLGGGALGAIGALGSSGIDAANRLQLQNNEQSFYREMLERRIQAFKDAGLPESSAFLGSGGGSGLALESRGVRIMGSGYVGPWLAASTGFRSRVAGLGVSSSYRT</sequence>
<proteinExistence type="predicted"/>